<comment type="caution">
    <text evidence="1">The sequence shown here is derived from an EMBL/GenBank/DDBJ whole genome shotgun (WGS) entry which is preliminary data.</text>
</comment>
<dbReference type="EMBL" id="JAKZGS010000009">
    <property type="protein sequence ID" value="MCH7398784.1"/>
    <property type="molecule type" value="Genomic_DNA"/>
</dbReference>
<protein>
    <submittedName>
        <fullName evidence="1">Uncharacterized protein</fullName>
    </submittedName>
</protein>
<reference evidence="1" key="1">
    <citation type="submission" date="2022-03" db="EMBL/GenBank/DDBJ databases">
        <title>De novo assembled genomes of Belliella spp. (Cyclobacteriaceae) strains.</title>
        <authorList>
            <person name="Szabo A."/>
            <person name="Korponai K."/>
            <person name="Felfoldi T."/>
        </authorList>
    </citation>
    <scope>NUCLEOTIDE SEQUENCE</scope>
    <source>
        <strain evidence="1">DSM 107340</strain>
    </source>
</reference>
<sequence>MVYKDTLLVCEDTLLVCEDTNQGEKMFLMVCGDTDQGWRKYFYWSVRTQTKDGENISIGLWGHKPRIRIIIILVCEETNQGI</sequence>
<dbReference type="Proteomes" id="UP001165488">
    <property type="component" value="Unassembled WGS sequence"/>
</dbReference>
<keyword evidence="2" id="KW-1185">Reference proteome</keyword>
<evidence type="ECO:0000313" key="1">
    <source>
        <dbReference type="EMBL" id="MCH7398784.1"/>
    </source>
</evidence>
<proteinExistence type="predicted"/>
<gene>
    <name evidence="1" type="ORF">MM236_12340</name>
</gene>
<organism evidence="1 2">
    <name type="scientific">Belliella calami</name>
    <dbReference type="NCBI Taxonomy" id="2923436"/>
    <lineage>
        <taxon>Bacteria</taxon>
        <taxon>Pseudomonadati</taxon>
        <taxon>Bacteroidota</taxon>
        <taxon>Cytophagia</taxon>
        <taxon>Cytophagales</taxon>
        <taxon>Cyclobacteriaceae</taxon>
        <taxon>Belliella</taxon>
    </lineage>
</organism>
<name>A0ABS9UQS0_9BACT</name>
<dbReference type="RefSeq" id="WP_241275285.1">
    <property type="nucleotide sequence ID" value="NZ_JAKZGS010000009.1"/>
</dbReference>
<accession>A0ABS9UQS0</accession>
<evidence type="ECO:0000313" key="2">
    <source>
        <dbReference type="Proteomes" id="UP001165488"/>
    </source>
</evidence>